<organism evidence="2 3">
    <name type="scientific">Amazona aestiva</name>
    <name type="common">Blue-fronted Amazon parrot</name>
    <dbReference type="NCBI Taxonomy" id="12930"/>
    <lineage>
        <taxon>Eukaryota</taxon>
        <taxon>Metazoa</taxon>
        <taxon>Chordata</taxon>
        <taxon>Craniata</taxon>
        <taxon>Vertebrata</taxon>
        <taxon>Euteleostomi</taxon>
        <taxon>Archelosauria</taxon>
        <taxon>Archosauria</taxon>
        <taxon>Dinosauria</taxon>
        <taxon>Saurischia</taxon>
        <taxon>Theropoda</taxon>
        <taxon>Coelurosauria</taxon>
        <taxon>Aves</taxon>
        <taxon>Neognathae</taxon>
        <taxon>Neoaves</taxon>
        <taxon>Telluraves</taxon>
        <taxon>Australaves</taxon>
        <taxon>Psittaciformes</taxon>
        <taxon>Psittacidae</taxon>
        <taxon>Amazona</taxon>
    </lineage>
</organism>
<sequence>MSSMGQVLGRCWALLGALAGSGCAGALQELDQQHGLYLDGKGVALLLKTRLEELGLLLASYPPLTVAAHQCIKRSISLAVEDAERRGQELRAALSAYQGLGVEMDELASAYGRLKEAVEQKRWALQQLRPTSP</sequence>
<feature type="chain" id="PRO_5006207998" evidence="1">
    <location>
        <begin position="20"/>
        <end position="133"/>
    </location>
</feature>
<dbReference type="PANTHER" id="PTHR16219">
    <property type="entry name" value="AUGMIN SUBUNIT 4 FAMILY MEMBER"/>
    <property type="match status" value="1"/>
</dbReference>
<gene>
    <name evidence="2" type="ORF">AAES_81968</name>
</gene>
<dbReference type="AlphaFoldDB" id="A0A0Q3TLG2"/>
<dbReference type="Pfam" id="PF14735">
    <property type="entry name" value="HAUS4"/>
    <property type="match status" value="1"/>
</dbReference>
<dbReference type="GO" id="GO:0070652">
    <property type="term" value="C:HAUS complex"/>
    <property type="evidence" value="ECO:0007669"/>
    <property type="project" value="InterPro"/>
</dbReference>
<evidence type="ECO:0000313" key="2">
    <source>
        <dbReference type="EMBL" id="KQK81390.1"/>
    </source>
</evidence>
<dbReference type="PANTHER" id="PTHR16219:SF1">
    <property type="entry name" value="HAUS AUGMIN-LIKE COMPLEX SUBUNIT 4"/>
    <property type="match status" value="1"/>
</dbReference>
<protein>
    <submittedName>
        <fullName evidence="2">HAUS augmin-like complex subunit 4</fullName>
    </submittedName>
</protein>
<keyword evidence="3" id="KW-1185">Reference proteome</keyword>
<evidence type="ECO:0000256" key="1">
    <source>
        <dbReference type="SAM" id="SignalP"/>
    </source>
</evidence>
<dbReference type="GO" id="GO:0051225">
    <property type="term" value="P:spindle assembly"/>
    <property type="evidence" value="ECO:0007669"/>
    <property type="project" value="InterPro"/>
</dbReference>
<comment type="caution">
    <text evidence="2">The sequence shown here is derived from an EMBL/GenBank/DDBJ whole genome shotgun (WGS) entry which is preliminary data.</text>
</comment>
<accession>A0A0Q3TLG2</accession>
<dbReference type="OrthoDB" id="9120645at2759"/>
<keyword evidence="1" id="KW-0732">Signal</keyword>
<dbReference type="GO" id="GO:0007098">
    <property type="term" value="P:centrosome cycle"/>
    <property type="evidence" value="ECO:0007669"/>
    <property type="project" value="TreeGrafter"/>
</dbReference>
<dbReference type="EMBL" id="LMAW01002403">
    <property type="protein sequence ID" value="KQK81390.1"/>
    <property type="molecule type" value="Genomic_DNA"/>
</dbReference>
<dbReference type="InterPro" id="IPR029327">
    <property type="entry name" value="HAUS4"/>
</dbReference>
<name>A0A0Q3TLG2_AMAAE</name>
<dbReference type="GO" id="GO:0051011">
    <property type="term" value="F:microtubule minus-end binding"/>
    <property type="evidence" value="ECO:0007669"/>
    <property type="project" value="TreeGrafter"/>
</dbReference>
<reference evidence="2 3" key="1">
    <citation type="submission" date="2015-10" db="EMBL/GenBank/DDBJ databases">
        <authorList>
            <person name="Gilbert D.G."/>
        </authorList>
    </citation>
    <scope>NUCLEOTIDE SEQUENCE [LARGE SCALE GENOMIC DNA]</scope>
    <source>
        <strain evidence="2">FVVF132</strain>
    </source>
</reference>
<dbReference type="STRING" id="12930.A0A0Q3TLG2"/>
<feature type="signal peptide" evidence="1">
    <location>
        <begin position="1"/>
        <end position="19"/>
    </location>
</feature>
<proteinExistence type="predicted"/>
<dbReference type="Proteomes" id="UP000051836">
    <property type="component" value="Unassembled WGS sequence"/>
</dbReference>
<evidence type="ECO:0000313" key="3">
    <source>
        <dbReference type="Proteomes" id="UP000051836"/>
    </source>
</evidence>